<organism evidence="2 3">
    <name type="scientific">Ornithinibacillus xuwenensis</name>
    <dbReference type="NCBI Taxonomy" id="3144668"/>
    <lineage>
        <taxon>Bacteria</taxon>
        <taxon>Bacillati</taxon>
        <taxon>Bacillota</taxon>
        <taxon>Bacilli</taxon>
        <taxon>Bacillales</taxon>
        <taxon>Bacillaceae</taxon>
        <taxon>Ornithinibacillus</taxon>
    </lineage>
</organism>
<sequence length="220" mass="24576">MKRMSIYLLAALLLVGCSDDQDTSNTDLVEKEVKSTVKQTSYNPEKYRDNPQAPATDSLTEVGQVFRDEDGKVELMAITDDKVSTTIGPINFQLSDVKVLDFTPAYHLIDYFHGLTHQETNFLYVKLQVTITNNADQIVDFAPVSVIETNQGEQKSFEDDFYLQSLNGPILAGDSKTGELAFILEETDISELTKLSITTSNVFTEDKEELAEGKKIAIEF</sequence>
<proteinExistence type="predicted"/>
<keyword evidence="1" id="KW-0732">Signal</keyword>
<evidence type="ECO:0008006" key="4">
    <source>
        <dbReference type="Google" id="ProtNLM"/>
    </source>
</evidence>
<protein>
    <recommendedName>
        <fullName evidence="4">DUF4352 domain-containing protein</fullName>
    </recommendedName>
</protein>
<dbReference type="EMBL" id="JBDIML010000003">
    <property type="protein sequence ID" value="MEN2767968.1"/>
    <property type="molecule type" value="Genomic_DNA"/>
</dbReference>
<dbReference type="RefSeq" id="WP_345825434.1">
    <property type="nucleotide sequence ID" value="NZ_JBDIML010000003.1"/>
</dbReference>
<comment type="caution">
    <text evidence="2">The sequence shown here is derived from an EMBL/GenBank/DDBJ whole genome shotgun (WGS) entry which is preliminary data.</text>
</comment>
<feature type="signal peptide" evidence="1">
    <location>
        <begin position="1"/>
        <end position="20"/>
    </location>
</feature>
<keyword evidence="3" id="KW-1185">Reference proteome</keyword>
<gene>
    <name evidence="2" type="ORF">ABC228_12260</name>
</gene>
<name>A0ABU9XI90_9BACI</name>
<feature type="chain" id="PRO_5045649419" description="DUF4352 domain-containing protein" evidence="1">
    <location>
        <begin position="21"/>
        <end position="220"/>
    </location>
</feature>
<evidence type="ECO:0000256" key="1">
    <source>
        <dbReference type="SAM" id="SignalP"/>
    </source>
</evidence>
<evidence type="ECO:0000313" key="2">
    <source>
        <dbReference type="EMBL" id="MEN2767968.1"/>
    </source>
</evidence>
<dbReference type="Proteomes" id="UP001444625">
    <property type="component" value="Unassembled WGS sequence"/>
</dbReference>
<evidence type="ECO:0000313" key="3">
    <source>
        <dbReference type="Proteomes" id="UP001444625"/>
    </source>
</evidence>
<dbReference type="PROSITE" id="PS51257">
    <property type="entry name" value="PROKAR_LIPOPROTEIN"/>
    <property type="match status" value="1"/>
</dbReference>
<reference evidence="2 3" key="1">
    <citation type="submission" date="2024-05" db="EMBL/GenBank/DDBJ databases">
        <authorList>
            <person name="Haq I."/>
            <person name="Ullah Z."/>
            <person name="Ahmad R."/>
            <person name="Li M."/>
            <person name="Tong Y."/>
        </authorList>
    </citation>
    <scope>NUCLEOTIDE SEQUENCE [LARGE SCALE GENOMIC DNA]</scope>
    <source>
        <strain evidence="2 3">16A2E</strain>
    </source>
</reference>
<accession>A0ABU9XI90</accession>